<dbReference type="PANTHER" id="PTHR35851:SF1">
    <property type="entry name" value="CELL DIVISION PROTEIN FTSQ"/>
    <property type="match status" value="1"/>
</dbReference>
<keyword evidence="8 9" id="KW-0131">Cell cycle</keyword>
<evidence type="ECO:0000256" key="4">
    <source>
        <dbReference type="ARBA" id="ARBA00022618"/>
    </source>
</evidence>
<accession>A0A379AUL8</accession>
<comment type="subcellular location">
    <subcellularLocation>
        <location evidence="9">Cell inner membrane</location>
        <topology evidence="9">Single-pass type II membrane protein</topology>
    </subcellularLocation>
    <subcellularLocation>
        <location evidence="1">Membrane</location>
    </subcellularLocation>
    <text evidence="9">Localizes to the division septum.</text>
</comment>
<dbReference type="Gene3D" id="3.40.50.11690">
    <property type="entry name" value="Cell division protein FtsQ/DivIB"/>
    <property type="match status" value="1"/>
</dbReference>
<keyword evidence="4 9" id="KW-0132">Cell division</keyword>
<dbReference type="Proteomes" id="UP000255113">
    <property type="component" value="Unassembled WGS sequence"/>
</dbReference>
<keyword evidence="7 9" id="KW-0472">Membrane</keyword>
<evidence type="ECO:0000256" key="1">
    <source>
        <dbReference type="ARBA" id="ARBA00004370"/>
    </source>
</evidence>
<dbReference type="InterPro" id="IPR034746">
    <property type="entry name" value="POTRA"/>
</dbReference>
<evidence type="ECO:0000256" key="6">
    <source>
        <dbReference type="ARBA" id="ARBA00022989"/>
    </source>
</evidence>
<evidence type="ECO:0000256" key="9">
    <source>
        <dbReference type="HAMAP-Rule" id="MF_00911"/>
    </source>
</evidence>
<evidence type="ECO:0000313" key="14">
    <source>
        <dbReference type="Proteomes" id="UP000294683"/>
    </source>
</evidence>
<evidence type="ECO:0000256" key="5">
    <source>
        <dbReference type="ARBA" id="ARBA00022692"/>
    </source>
</evidence>
<dbReference type="EMBL" id="UGSQ01000003">
    <property type="protein sequence ID" value="SUB25939.1"/>
    <property type="molecule type" value="Genomic_DNA"/>
</dbReference>
<keyword evidence="5 9" id="KW-0812">Transmembrane</keyword>
<name>A0A379AUL8_AVIGA</name>
<dbReference type="GO" id="GO:0032153">
    <property type="term" value="C:cell division site"/>
    <property type="evidence" value="ECO:0007669"/>
    <property type="project" value="UniProtKB-UniRule"/>
</dbReference>
<dbReference type="InterPro" id="IPR005548">
    <property type="entry name" value="Cell_div_FtsQ/DivIB_C"/>
</dbReference>
<keyword evidence="14" id="KW-1185">Reference proteome</keyword>
<evidence type="ECO:0000256" key="8">
    <source>
        <dbReference type="ARBA" id="ARBA00023306"/>
    </source>
</evidence>
<dbReference type="PANTHER" id="PTHR35851">
    <property type="entry name" value="CELL DIVISION PROTEIN FTSQ"/>
    <property type="match status" value="1"/>
</dbReference>
<keyword evidence="3 9" id="KW-0997">Cell inner membrane</keyword>
<dbReference type="GO" id="GO:0043093">
    <property type="term" value="P:FtsZ-dependent cytokinesis"/>
    <property type="evidence" value="ECO:0007669"/>
    <property type="project" value="UniProtKB-UniRule"/>
</dbReference>
<feature type="transmembrane region" description="Helical" evidence="9">
    <location>
        <begin position="21"/>
        <end position="41"/>
    </location>
</feature>
<proteinExistence type="inferred from homology"/>
<keyword evidence="6 9" id="KW-1133">Transmembrane helix</keyword>
<evidence type="ECO:0000256" key="2">
    <source>
        <dbReference type="ARBA" id="ARBA00022475"/>
    </source>
</evidence>
<dbReference type="Gene3D" id="3.10.20.310">
    <property type="entry name" value="membrane protein fhac"/>
    <property type="match status" value="1"/>
</dbReference>
<dbReference type="HAMAP" id="MF_00911">
    <property type="entry name" value="FtsQ_subfam"/>
    <property type="match status" value="1"/>
</dbReference>
<evidence type="ECO:0000313" key="12">
    <source>
        <dbReference type="EMBL" id="TDP29483.1"/>
    </source>
</evidence>
<gene>
    <name evidence="9 11" type="primary">ftsQ</name>
    <name evidence="12" type="ORF">EV689_1029</name>
    <name evidence="11" type="ORF">NCTC11188_00257</name>
</gene>
<evidence type="ECO:0000259" key="10">
    <source>
        <dbReference type="PROSITE" id="PS51779"/>
    </source>
</evidence>
<evidence type="ECO:0000313" key="13">
    <source>
        <dbReference type="Proteomes" id="UP000255113"/>
    </source>
</evidence>
<protein>
    <recommendedName>
        <fullName evidence="9">Cell division protein FtsQ</fullName>
    </recommendedName>
</protein>
<sequence>MKLWRHKATQSIRTGEPRSRFFMQVKPLIVLLCLGLMFYVYSNWQNWLEKLDDRPISAFNLVGTPAFTTDEDVRDMLIKMGDLKGFFGQDVSLVREQIQKMPWVKQAVVRKIWPDRLNILVSEYTPVAVWNDNEFLSSDGVVFKLPVDKLQDKNLPHLAGPDYQSLVVLEAWKKIYQDLKTKGLTLKSVAIDDREAWQLELDNGVLLKLGRGEWKSKLDRFATIYPQIEVPENKKLSYVDLRYKVGAAVGMVDINE</sequence>
<comment type="similarity">
    <text evidence="9">Belongs to the FtsQ/DivIB family. FtsQ subfamily.</text>
</comment>
<dbReference type="Pfam" id="PF03799">
    <property type="entry name" value="FtsQ_DivIB_C"/>
    <property type="match status" value="1"/>
</dbReference>
<dbReference type="PROSITE" id="PS51779">
    <property type="entry name" value="POTRA"/>
    <property type="match status" value="1"/>
</dbReference>
<dbReference type="InterPro" id="IPR013685">
    <property type="entry name" value="POTRA_FtsQ_type"/>
</dbReference>
<evidence type="ECO:0000256" key="7">
    <source>
        <dbReference type="ARBA" id="ARBA00023136"/>
    </source>
</evidence>
<evidence type="ECO:0000256" key="3">
    <source>
        <dbReference type="ARBA" id="ARBA00022519"/>
    </source>
</evidence>
<feature type="domain" description="POTRA" evidence="10">
    <location>
        <begin position="54"/>
        <end position="124"/>
    </location>
</feature>
<dbReference type="InterPro" id="IPR045335">
    <property type="entry name" value="FtsQ_C_sf"/>
</dbReference>
<dbReference type="GO" id="GO:0005886">
    <property type="term" value="C:plasma membrane"/>
    <property type="evidence" value="ECO:0007669"/>
    <property type="project" value="UniProtKB-SubCell"/>
</dbReference>
<reference evidence="11 13" key="1">
    <citation type="submission" date="2018-06" db="EMBL/GenBank/DDBJ databases">
        <authorList>
            <consortium name="Pathogen Informatics"/>
            <person name="Doyle S."/>
        </authorList>
    </citation>
    <scope>NUCLEOTIDE SEQUENCE [LARGE SCALE GENOMIC DNA]</scope>
    <source>
        <strain evidence="11 13">NCTC11188</strain>
    </source>
</reference>
<evidence type="ECO:0000313" key="11">
    <source>
        <dbReference type="EMBL" id="SUB25939.1"/>
    </source>
</evidence>
<dbReference type="Pfam" id="PF08478">
    <property type="entry name" value="POTRA_1"/>
    <property type="match status" value="1"/>
</dbReference>
<dbReference type="Proteomes" id="UP000294683">
    <property type="component" value="Unassembled WGS sequence"/>
</dbReference>
<dbReference type="AlphaFoldDB" id="A0A379AUL8"/>
<comment type="subunit">
    <text evidence="9">Part of a complex composed of FtsB, FtsL and FtsQ.</text>
</comment>
<comment type="function">
    <text evidence="9">Essential cell division protein. May link together the upstream cell division proteins, which are predominantly cytoplasmic, with the downstream cell division proteins, which are predominantly periplasmic. May control correct divisome assembly.</text>
</comment>
<organism evidence="11 13">
    <name type="scientific">Avibacterium gallinarum</name>
    <name type="common">Pasteurella gallinarum</name>
    <dbReference type="NCBI Taxonomy" id="755"/>
    <lineage>
        <taxon>Bacteria</taxon>
        <taxon>Pseudomonadati</taxon>
        <taxon>Pseudomonadota</taxon>
        <taxon>Gammaproteobacteria</taxon>
        <taxon>Pasteurellales</taxon>
        <taxon>Pasteurellaceae</taxon>
        <taxon>Avibacterium</taxon>
    </lineage>
</organism>
<reference evidence="12 14" key="2">
    <citation type="submission" date="2019-03" db="EMBL/GenBank/DDBJ databases">
        <title>Genomic Encyclopedia of Type Strains, Phase IV (KMG-IV): sequencing the most valuable type-strain genomes for metagenomic binning, comparative biology and taxonomic classification.</title>
        <authorList>
            <person name="Goeker M."/>
        </authorList>
    </citation>
    <scope>NUCLEOTIDE SEQUENCE [LARGE SCALE GENOMIC DNA]</scope>
    <source>
        <strain evidence="12 14">DSM 17481</strain>
    </source>
</reference>
<dbReference type="RefSeq" id="WP_103854059.1">
    <property type="nucleotide sequence ID" value="NZ_JBLOCT010000001.1"/>
</dbReference>
<dbReference type="EMBL" id="SNXJ01000002">
    <property type="protein sequence ID" value="TDP29483.1"/>
    <property type="molecule type" value="Genomic_DNA"/>
</dbReference>
<dbReference type="InterPro" id="IPR026579">
    <property type="entry name" value="FtsQ"/>
</dbReference>
<keyword evidence="2 9" id="KW-1003">Cell membrane</keyword>
<dbReference type="GO" id="GO:0090529">
    <property type="term" value="P:cell septum assembly"/>
    <property type="evidence" value="ECO:0007669"/>
    <property type="project" value="InterPro"/>
</dbReference>